<dbReference type="Proteomes" id="UP000821866">
    <property type="component" value="Chromosome 10"/>
</dbReference>
<keyword evidence="2" id="KW-0238">DNA-binding</keyword>
<evidence type="ECO:0000256" key="2">
    <source>
        <dbReference type="ARBA" id="ARBA00023125"/>
    </source>
</evidence>
<evidence type="ECO:0000313" key="5">
    <source>
        <dbReference type="EMBL" id="KAH8037352.1"/>
    </source>
</evidence>
<evidence type="ECO:0000313" key="6">
    <source>
        <dbReference type="Proteomes" id="UP000821866"/>
    </source>
</evidence>
<sequence>MYSRLQRQSERDEYDDSSHVAHIAMIAGSILEDACKKQRLNPSEYDLYHHERPLSHSLPVSFTNLPNNAELELRAAANGQRRTASVDICLQLENGERLMAKFPASASLFDVVSHWPDNIEVQDADQKMDLVCVYMRQEIVGTEQLRATTLQNLGLTSGRAAIRVLHRPKGCVVQQAHVSRHFAVPFKKGEDPPAAQNVSPTQTQVAPTSPTRPTSPKLPRPVTPVQDVATSPTRPRSASPKDVDMKSPSSGRSPTRGNDAADHKVRFSPPPATTKAETPTVREEDIKYIGERKAVLFNLEHCPPLKAVMATPKKRQNYDAKNLATKVEILEALKNDESRQQVMTKYNVKRSTLGTYVKSEQQIRQAFESEKFHASRKRLRTAAHPQLEEALLRSITDCRNAHLPLSGPLIMAPVEKYAAMMNIESFKASEGWLARF</sequence>
<dbReference type="InterPro" id="IPR009057">
    <property type="entry name" value="Homeodomain-like_sf"/>
</dbReference>
<dbReference type="InterPro" id="IPR021569">
    <property type="entry name" value="TUG-UBL1"/>
</dbReference>
<dbReference type="VEuPathDB" id="VectorBase:LOC119162109"/>
<comment type="subcellular location">
    <subcellularLocation>
        <location evidence="1">Nucleus</location>
    </subcellularLocation>
</comment>
<dbReference type="InterPro" id="IPR059238">
    <property type="entry name" value="UBX1_UBXN9"/>
</dbReference>
<dbReference type="GO" id="GO:0005634">
    <property type="term" value="C:nucleus"/>
    <property type="evidence" value="ECO:0007669"/>
    <property type="project" value="UniProtKB-SubCell"/>
</dbReference>
<feature type="compositionally biased region" description="Polar residues" evidence="3">
    <location>
        <begin position="247"/>
        <end position="256"/>
    </location>
</feature>
<comment type="caution">
    <text evidence="5">The sequence shown here is derived from an EMBL/GenBank/DDBJ whole genome shotgun (WGS) entry which is preliminary data.</text>
</comment>
<dbReference type="InterPro" id="IPR006600">
    <property type="entry name" value="HTH_CenpB_DNA-bd_dom"/>
</dbReference>
<accession>A0A9J6ETG8</accession>
<feature type="domain" description="HTH CENPB-type" evidence="4">
    <location>
        <begin position="375"/>
        <end position="436"/>
    </location>
</feature>
<dbReference type="Gene3D" id="1.10.10.60">
    <property type="entry name" value="Homeodomain-like"/>
    <property type="match status" value="2"/>
</dbReference>
<evidence type="ECO:0000256" key="3">
    <source>
        <dbReference type="SAM" id="MobiDB-lite"/>
    </source>
</evidence>
<name>A0A9J6ETG8_RHIMP</name>
<dbReference type="CDD" id="cd17075">
    <property type="entry name" value="UBX1_UBXN9"/>
    <property type="match status" value="1"/>
</dbReference>
<dbReference type="Gene3D" id="3.10.20.90">
    <property type="entry name" value="Phosphatidylinositol 3-kinase Catalytic Subunit, Chain A, domain 1"/>
    <property type="match status" value="2"/>
</dbReference>
<keyword evidence="6" id="KW-1185">Reference proteome</keyword>
<dbReference type="AlphaFoldDB" id="A0A9J6ETG8"/>
<dbReference type="SUPFAM" id="SSF46689">
    <property type="entry name" value="Homeodomain-like"/>
    <property type="match status" value="2"/>
</dbReference>
<dbReference type="GO" id="GO:0003677">
    <property type="term" value="F:DNA binding"/>
    <property type="evidence" value="ECO:0007669"/>
    <property type="project" value="UniProtKB-KW"/>
</dbReference>
<feature type="region of interest" description="Disordered" evidence="3">
    <location>
        <begin position="186"/>
        <end position="281"/>
    </location>
</feature>
<dbReference type="GO" id="GO:0006886">
    <property type="term" value="P:intracellular protein transport"/>
    <property type="evidence" value="ECO:0007669"/>
    <property type="project" value="TreeGrafter"/>
</dbReference>
<dbReference type="PANTHER" id="PTHR46467:SF1">
    <property type="entry name" value="TETHER CONTAINING UBX DOMAIN FOR GLUT4"/>
    <property type="match status" value="1"/>
</dbReference>
<gene>
    <name evidence="5" type="ORF">HPB51_009907</name>
</gene>
<organism evidence="5 6">
    <name type="scientific">Rhipicephalus microplus</name>
    <name type="common">Cattle tick</name>
    <name type="synonym">Boophilus microplus</name>
    <dbReference type="NCBI Taxonomy" id="6941"/>
    <lineage>
        <taxon>Eukaryota</taxon>
        <taxon>Metazoa</taxon>
        <taxon>Ecdysozoa</taxon>
        <taxon>Arthropoda</taxon>
        <taxon>Chelicerata</taxon>
        <taxon>Arachnida</taxon>
        <taxon>Acari</taxon>
        <taxon>Parasitiformes</taxon>
        <taxon>Ixodida</taxon>
        <taxon>Ixodoidea</taxon>
        <taxon>Ixodidae</taxon>
        <taxon>Rhipicephalinae</taxon>
        <taxon>Rhipicephalus</taxon>
        <taxon>Boophilus</taxon>
    </lineage>
</organism>
<dbReference type="SUPFAM" id="SSF54236">
    <property type="entry name" value="Ubiquitin-like"/>
    <property type="match status" value="1"/>
</dbReference>
<protein>
    <recommendedName>
        <fullName evidence="4">HTH CENPB-type domain-containing protein</fullName>
    </recommendedName>
</protein>
<evidence type="ECO:0000259" key="4">
    <source>
        <dbReference type="PROSITE" id="PS51253"/>
    </source>
</evidence>
<reference evidence="5" key="1">
    <citation type="journal article" date="2020" name="Cell">
        <title>Large-Scale Comparative Analyses of Tick Genomes Elucidate Their Genetic Diversity and Vector Capacities.</title>
        <authorList>
            <consortium name="Tick Genome and Microbiome Consortium (TIGMIC)"/>
            <person name="Jia N."/>
            <person name="Wang J."/>
            <person name="Shi W."/>
            <person name="Du L."/>
            <person name="Sun Y."/>
            <person name="Zhan W."/>
            <person name="Jiang J.F."/>
            <person name="Wang Q."/>
            <person name="Zhang B."/>
            <person name="Ji P."/>
            <person name="Bell-Sakyi L."/>
            <person name="Cui X.M."/>
            <person name="Yuan T.T."/>
            <person name="Jiang B.G."/>
            <person name="Yang W.F."/>
            <person name="Lam T.T."/>
            <person name="Chang Q.C."/>
            <person name="Ding S.J."/>
            <person name="Wang X.J."/>
            <person name="Zhu J.G."/>
            <person name="Ruan X.D."/>
            <person name="Zhao L."/>
            <person name="Wei J.T."/>
            <person name="Ye R.Z."/>
            <person name="Que T.C."/>
            <person name="Du C.H."/>
            <person name="Zhou Y.H."/>
            <person name="Cheng J.X."/>
            <person name="Dai P.F."/>
            <person name="Guo W.B."/>
            <person name="Han X.H."/>
            <person name="Huang E.J."/>
            <person name="Li L.F."/>
            <person name="Wei W."/>
            <person name="Gao Y.C."/>
            <person name="Liu J.Z."/>
            <person name="Shao H.Z."/>
            <person name="Wang X."/>
            <person name="Wang C.C."/>
            <person name="Yang T.C."/>
            <person name="Huo Q.B."/>
            <person name="Li W."/>
            <person name="Chen H.Y."/>
            <person name="Chen S.E."/>
            <person name="Zhou L.G."/>
            <person name="Ni X.B."/>
            <person name="Tian J.H."/>
            <person name="Sheng Y."/>
            <person name="Liu T."/>
            <person name="Pan Y.S."/>
            <person name="Xia L.Y."/>
            <person name="Li J."/>
            <person name="Zhao F."/>
            <person name="Cao W.C."/>
        </authorList>
    </citation>
    <scope>NUCLEOTIDE SEQUENCE</scope>
    <source>
        <strain evidence="5">Rmic-2018</strain>
    </source>
</reference>
<evidence type="ECO:0000256" key="1">
    <source>
        <dbReference type="ARBA" id="ARBA00004123"/>
    </source>
</evidence>
<feature type="compositionally biased region" description="Polar residues" evidence="3">
    <location>
        <begin position="196"/>
        <end position="214"/>
    </location>
</feature>
<reference evidence="5" key="2">
    <citation type="submission" date="2021-09" db="EMBL/GenBank/DDBJ databases">
        <authorList>
            <person name="Jia N."/>
            <person name="Wang J."/>
            <person name="Shi W."/>
            <person name="Du L."/>
            <person name="Sun Y."/>
            <person name="Zhan W."/>
            <person name="Jiang J."/>
            <person name="Wang Q."/>
            <person name="Zhang B."/>
            <person name="Ji P."/>
            <person name="Sakyi L.B."/>
            <person name="Cui X."/>
            <person name="Yuan T."/>
            <person name="Jiang B."/>
            <person name="Yang W."/>
            <person name="Lam T.T.-Y."/>
            <person name="Chang Q."/>
            <person name="Ding S."/>
            <person name="Wang X."/>
            <person name="Zhu J."/>
            <person name="Ruan X."/>
            <person name="Zhao L."/>
            <person name="Wei J."/>
            <person name="Que T."/>
            <person name="Du C."/>
            <person name="Cheng J."/>
            <person name="Dai P."/>
            <person name="Han X."/>
            <person name="Huang E."/>
            <person name="Gao Y."/>
            <person name="Liu J."/>
            <person name="Shao H."/>
            <person name="Ye R."/>
            <person name="Li L."/>
            <person name="Wei W."/>
            <person name="Wang X."/>
            <person name="Wang C."/>
            <person name="Huo Q."/>
            <person name="Li W."/>
            <person name="Guo W."/>
            <person name="Chen H."/>
            <person name="Chen S."/>
            <person name="Zhou L."/>
            <person name="Zhou L."/>
            <person name="Ni X."/>
            <person name="Tian J."/>
            <person name="Zhou Y."/>
            <person name="Sheng Y."/>
            <person name="Liu T."/>
            <person name="Pan Y."/>
            <person name="Xia L."/>
            <person name="Li J."/>
            <person name="Zhao F."/>
            <person name="Cao W."/>
        </authorList>
    </citation>
    <scope>NUCLEOTIDE SEQUENCE</scope>
    <source>
        <strain evidence="5">Rmic-2018</strain>
        <tissue evidence="5">Larvae</tissue>
    </source>
</reference>
<dbReference type="PANTHER" id="PTHR46467">
    <property type="entry name" value="TETHER CONTAINING UBX DOMAIN FOR GLUT4"/>
    <property type="match status" value="1"/>
</dbReference>
<dbReference type="GO" id="GO:0012506">
    <property type="term" value="C:vesicle membrane"/>
    <property type="evidence" value="ECO:0007669"/>
    <property type="project" value="TreeGrafter"/>
</dbReference>
<dbReference type="InterPro" id="IPR029071">
    <property type="entry name" value="Ubiquitin-like_domsf"/>
</dbReference>
<dbReference type="Pfam" id="PF11470">
    <property type="entry name" value="TUG-UBL1"/>
    <property type="match status" value="1"/>
</dbReference>
<dbReference type="Pfam" id="PF03221">
    <property type="entry name" value="HTH_Tnp_Tc5"/>
    <property type="match status" value="1"/>
</dbReference>
<dbReference type="PROSITE" id="PS51253">
    <property type="entry name" value="HTH_CENPB"/>
    <property type="match status" value="1"/>
</dbReference>
<dbReference type="GO" id="GO:0005737">
    <property type="term" value="C:cytoplasm"/>
    <property type="evidence" value="ECO:0007669"/>
    <property type="project" value="TreeGrafter"/>
</dbReference>
<dbReference type="EMBL" id="JABSTU010000002">
    <property type="protein sequence ID" value="KAH8037352.1"/>
    <property type="molecule type" value="Genomic_DNA"/>
</dbReference>
<dbReference type="VEuPathDB" id="VectorBase:LOC119179400"/>
<proteinExistence type="predicted"/>